<name>A0A2P4UD61_9ACTN</name>
<evidence type="ECO:0000259" key="1">
    <source>
        <dbReference type="SMART" id="SM00833"/>
    </source>
</evidence>
<dbReference type="AlphaFoldDB" id="A0A2P4UD61"/>
<dbReference type="InterPro" id="IPR051927">
    <property type="entry name" value="Zn_Chap_cDPG_Synth"/>
</dbReference>
<dbReference type="Proteomes" id="UP000242367">
    <property type="component" value="Unassembled WGS sequence"/>
</dbReference>
<accession>A0A2P4UD61</accession>
<dbReference type="Pfam" id="PF02492">
    <property type="entry name" value="cobW"/>
    <property type="match status" value="1"/>
</dbReference>
<organism evidence="2 3">
    <name type="scientific">Actinomadura rubteroloni</name>
    <dbReference type="NCBI Taxonomy" id="1926885"/>
    <lineage>
        <taxon>Bacteria</taxon>
        <taxon>Bacillati</taxon>
        <taxon>Actinomycetota</taxon>
        <taxon>Actinomycetes</taxon>
        <taxon>Streptosporangiales</taxon>
        <taxon>Thermomonosporaceae</taxon>
        <taxon>Actinomadura</taxon>
    </lineage>
</organism>
<comment type="caution">
    <text evidence="2">The sequence shown here is derived from an EMBL/GenBank/DDBJ whole genome shotgun (WGS) entry which is preliminary data.</text>
</comment>
<dbReference type="InterPro" id="IPR027417">
    <property type="entry name" value="P-loop_NTPase"/>
</dbReference>
<dbReference type="PANTHER" id="PTHR43603">
    <property type="entry name" value="COBW DOMAIN-CONTAINING PROTEIN DDB_G0274527"/>
    <property type="match status" value="1"/>
</dbReference>
<keyword evidence="3" id="KW-1185">Reference proteome</keyword>
<dbReference type="Gene3D" id="3.40.50.300">
    <property type="entry name" value="P-loop containing nucleotide triphosphate hydrolases"/>
    <property type="match status" value="1"/>
</dbReference>
<dbReference type="SUPFAM" id="SSF90002">
    <property type="entry name" value="Hypothetical protein YjiA, C-terminal domain"/>
    <property type="match status" value="1"/>
</dbReference>
<evidence type="ECO:0000313" key="3">
    <source>
        <dbReference type="Proteomes" id="UP000242367"/>
    </source>
</evidence>
<feature type="domain" description="CobW C-terminal" evidence="1">
    <location>
        <begin position="239"/>
        <end position="355"/>
    </location>
</feature>
<dbReference type="RefSeq" id="WP_103565670.1">
    <property type="nucleotide sequence ID" value="NZ_MTBP01000004.1"/>
</dbReference>
<reference evidence="2 3" key="1">
    <citation type="journal article" date="2017" name="Chemistry">
        <title>Isolation, Biosynthesis and Chemical Modifications of Rubterolones A-F: Rare Tropolone Alkaloids from Actinomadura sp. 5-2.</title>
        <authorList>
            <person name="Guo H."/>
            <person name="Benndorf R."/>
            <person name="Leichnitz D."/>
            <person name="Klassen J.L."/>
            <person name="Vollmers J."/>
            <person name="Gorls H."/>
            <person name="Steinacker M."/>
            <person name="Weigel C."/>
            <person name="Dahse H.M."/>
            <person name="Kaster A.K."/>
            <person name="de Beer Z.W."/>
            <person name="Poulsen M."/>
            <person name="Beemelmanns C."/>
        </authorList>
    </citation>
    <scope>NUCLEOTIDE SEQUENCE [LARGE SCALE GENOMIC DNA]</scope>
    <source>
        <strain evidence="2 3">5-2</strain>
    </source>
</reference>
<protein>
    <submittedName>
        <fullName evidence="2">Putative metal chaperone YciC</fullName>
    </submittedName>
</protein>
<dbReference type="EMBL" id="MTBP01000004">
    <property type="protein sequence ID" value="POM22989.1"/>
    <property type="molecule type" value="Genomic_DNA"/>
</dbReference>
<dbReference type="InterPro" id="IPR011629">
    <property type="entry name" value="CobW-like_C"/>
</dbReference>
<dbReference type="Pfam" id="PF07683">
    <property type="entry name" value="CobW_C"/>
    <property type="match status" value="1"/>
</dbReference>
<sequence length="379" mass="40102">MSVPVVLVAGLHGPAREAVVDRLLRERPGSLAVHHDLRAITGGNAVRVVRDAAGVRDRAVVRLAHGCVTCTVREDLLPVLRSHARHAALLIVDLWDAVEPRTVAEALDAEGLRVTGVLTALDPELTPVDVCRGEPLQAVGKPGAAGDERHLAEVLVRQIEYATALVLPEVLPGVLPGTDPEDVALCADLLGHFAPLTPVHRPGDPLPPLNGPPLCTCDLAARLDPATAQLPPEASTDAADTVVWRHTAPLHPGRFFDAADTLAIESVRSRGRFWLATRPDRMLAWDAVAGLVTVEDAGPWLASLPAAAWDLVPPLRRAAAALDWTPRHGDRVQHLVFTGAGLDRARVHALLSSCLLAPGESAAGLDDPFAPFLDVGEAA</sequence>
<gene>
    <name evidence="2" type="primary">yciC</name>
    <name evidence="2" type="ORF">BTM25_51950</name>
</gene>
<proteinExistence type="predicted"/>
<evidence type="ECO:0000313" key="2">
    <source>
        <dbReference type="EMBL" id="POM22989.1"/>
    </source>
</evidence>
<dbReference type="InterPro" id="IPR003495">
    <property type="entry name" value="CobW/HypB/UreG_nucleotide-bd"/>
</dbReference>
<dbReference type="PANTHER" id="PTHR43603:SF1">
    <property type="entry name" value="ZINC-REGULATED GTPASE METALLOPROTEIN ACTIVATOR 1"/>
    <property type="match status" value="1"/>
</dbReference>
<dbReference type="SMART" id="SM00833">
    <property type="entry name" value="CobW_C"/>
    <property type="match status" value="1"/>
</dbReference>